<evidence type="ECO:0008006" key="9">
    <source>
        <dbReference type="Google" id="ProtNLM"/>
    </source>
</evidence>
<protein>
    <recommendedName>
        <fullName evidence="9">(S)-3-amino-2-methylpropionate transaminase</fullName>
    </recommendedName>
</protein>
<keyword evidence="3" id="KW-0032">Aminotransferase</keyword>
<comment type="caution">
    <text evidence="7">The sequence shown here is derived from an EMBL/GenBank/DDBJ whole genome shotgun (WGS) entry which is preliminary data.</text>
</comment>
<proteinExistence type="inferred from homology"/>
<dbReference type="PIRSF" id="PIRSF000521">
    <property type="entry name" value="Transaminase_4ab_Lys_Orn"/>
    <property type="match status" value="1"/>
</dbReference>
<dbReference type="Proteomes" id="UP001162164">
    <property type="component" value="Unassembled WGS sequence"/>
</dbReference>
<comment type="similarity">
    <text evidence="2 6">Belongs to the class-III pyridoxal-phosphate-dependent aminotransferase family.</text>
</comment>
<dbReference type="Gene3D" id="3.90.1150.10">
    <property type="entry name" value="Aspartate Aminotransferase, domain 1"/>
    <property type="match status" value="2"/>
</dbReference>
<gene>
    <name evidence="7" type="ORF">NQ317_016784</name>
</gene>
<evidence type="ECO:0000256" key="3">
    <source>
        <dbReference type="ARBA" id="ARBA00022576"/>
    </source>
</evidence>
<dbReference type="PANTHER" id="PTHR43206">
    <property type="entry name" value="AMINOTRANSFERASE"/>
    <property type="match status" value="1"/>
</dbReference>
<evidence type="ECO:0000256" key="6">
    <source>
        <dbReference type="RuleBase" id="RU003560"/>
    </source>
</evidence>
<evidence type="ECO:0000256" key="4">
    <source>
        <dbReference type="ARBA" id="ARBA00022679"/>
    </source>
</evidence>
<dbReference type="InterPro" id="IPR015422">
    <property type="entry name" value="PyrdxlP-dep_Trfase_small"/>
</dbReference>
<evidence type="ECO:0000313" key="8">
    <source>
        <dbReference type="Proteomes" id="UP001162164"/>
    </source>
</evidence>
<sequence length="496" mass="55271">TIPDSHKVSSQENQVDPTKVVQLLGDYENSIGNYLIDVDGNVFLDAFTQISSVPIGYNHPEMLKVFTDQSNLQSGSVQLFGDYENSIGNYLIDVDGNVFLDAFTQISSVPIGYNHPEMLKVFTDQSNLKALVNRPALGVYPGDYWPGKLRNVLLAVSPGLPNVTTMMCGSCSNENAYKAMFITYRKHQRGEKVDFTQEEMASCMINKPPGAPNLSILSFHGAFHGRTMGTLATTHSKAIHKIDIPSLDWPIAHFPQENQAEDDKSLAEVEDLIVKYNKKGHPVAGIVIEPIQSEGGDNEASPEFFQRLQRIAKKHGAGFLVDEVQTGAGATGKMWCHEHFNLESPPDIVTFSKKMLIGGFYHTIDQRSEQPYRIFNTWLGDPGKIFLLEAFLKVLKEQNLLDQVNRTGQRLKSGLLQVEKEFPTILNSTRGRGSFLAVNVSTTKLRDDILGRLKTKGIISGGCGDHSIRLRPSLIFQEHHADILLDRFRQVLKETK</sequence>
<organism evidence="7 8">
    <name type="scientific">Molorchus minor</name>
    <dbReference type="NCBI Taxonomy" id="1323400"/>
    <lineage>
        <taxon>Eukaryota</taxon>
        <taxon>Metazoa</taxon>
        <taxon>Ecdysozoa</taxon>
        <taxon>Arthropoda</taxon>
        <taxon>Hexapoda</taxon>
        <taxon>Insecta</taxon>
        <taxon>Pterygota</taxon>
        <taxon>Neoptera</taxon>
        <taxon>Endopterygota</taxon>
        <taxon>Coleoptera</taxon>
        <taxon>Polyphaga</taxon>
        <taxon>Cucujiformia</taxon>
        <taxon>Chrysomeloidea</taxon>
        <taxon>Cerambycidae</taxon>
        <taxon>Lamiinae</taxon>
        <taxon>Monochamini</taxon>
        <taxon>Molorchus</taxon>
    </lineage>
</organism>
<dbReference type="InterPro" id="IPR015424">
    <property type="entry name" value="PyrdxlP-dep_Trfase"/>
</dbReference>
<name>A0ABQ9IYG3_9CUCU</name>
<evidence type="ECO:0000256" key="5">
    <source>
        <dbReference type="ARBA" id="ARBA00022898"/>
    </source>
</evidence>
<feature type="non-terminal residue" evidence="7">
    <location>
        <position position="1"/>
    </location>
</feature>
<keyword evidence="8" id="KW-1185">Reference proteome</keyword>
<dbReference type="Gene3D" id="3.40.640.10">
    <property type="entry name" value="Type I PLP-dependent aspartate aminotransferase-like (Major domain)"/>
    <property type="match status" value="1"/>
</dbReference>
<evidence type="ECO:0000256" key="2">
    <source>
        <dbReference type="ARBA" id="ARBA00008954"/>
    </source>
</evidence>
<dbReference type="Pfam" id="PF00202">
    <property type="entry name" value="Aminotran_3"/>
    <property type="match status" value="2"/>
</dbReference>
<accession>A0ABQ9IYG3</accession>
<evidence type="ECO:0000256" key="1">
    <source>
        <dbReference type="ARBA" id="ARBA00001933"/>
    </source>
</evidence>
<reference evidence="7" key="1">
    <citation type="journal article" date="2023" name="Insect Mol. Biol.">
        <title>Genome sequencing provides insights into the evolution of gene families encoding plant cell wall-degrading enzymes in longhorned beetles.</title>
        <authorList>
            <person name="Shin N.R."/>
            <person name="Okamura Y."/>
            <person name="Kirsch R."/>
            <person name="Pauchet Y."/>
        </authorList>
    </citation>
    <scope>NUCLEOTIDE SEQUENCE</scope>
    <source>
        <strain evidence="7">MMC_N1</strain>
    </source>
</reference>
<dbReference type="PANTHER" id="PTHR43206:SF1">
    <property type="entry name" value="4-AMINOBUTYRATE AMINOTRANSFERASE, MITOCHONDRIAL"/>
    <property type="match status" value="1"/>
</dbReference>
<dbReference type="SUPFAM" id="SSF53383">
    <property type="entry name" value="PLP-dependent transferases"/>
    <property type="match status" value="2"/>
</dbReference>
<dbReference type="InterPro" id="IPR015421">
    <property type="entry name" value="PyrdxlP-dep_Trfase_major"/>
</dbReference>
<dbReference type="EMBL" id="JAPWTJ010001920">
    <property type="protein sequence ID" value="KAJ8968861.1"/>
    <property type="molecule type" value="Genomic_DNA"/>
</dbReference>
<comment type="cofactor">
    <cofactor evidence="1">
        <name>pyridoxal 5'-phosphate</name>
        <dbReference type="ChEBI" id="CHEBI:597326"/>
    </cofactor>
</comment>
<dbReference type="CDD" id="cd00610">
    <property type="entry name" value="OAT_like"/>
    <property type="match status" value="1"/>
</dbReference>
<dbReference type="InterPro" id="IPR005814">
    <property type="entry name" value="Aminotrans_3"/>
</dbReference>
<keyword evidence="5 6" id="KW-0663">Pyridoxal phosphate</keyword>
<evidence type="ECO:0000313" key="7">
    <source>
        <dbReference type="EMBL" id="KAJ8968861.1"/>
    </source>
</evidence>
<keyword evidence="4" id="KW-0808">Transferase</keyword>